<dbReference type="InterPro" id="IPR024353">
    <property type="entry name" value="DUF3871"/>
</dbReference>
<sequence length="341" mass="39348">METNLLIAPSQNMMMVRSNDWKQDVEDAVLIREQPQKRSPFIEANTTEVTLDHLRNECIIPVFSKDNEVCISHQSFIESVYEATKDFYHGETIYTPDIRVSHIVKGRIPEAINKRTDQLLESDKTMYYERMIFNIEIPTIHQDVNGNQLHLSITGCKSYGRDNLSGKMTAQKFSLAVGFLNLACTNQCLSTDGYKEEIRATSSRDLYQFTLDLFSQYNVAKHIHLMQSLGDTMLTEHQFCQILGRMRLYNYLPQHQQKELPRLLITDSQINNVAKQYIHDDNFAGNNGKLSMWKFYNLITGANKNSYLDSFLGRSVNATEVSLGLTETLNHKDEAYSWFIE</sequence>
<evidence type="ECO:0000313" key="2">
    <source>
        <dbReference type="Proteomes" id="UP000284379"/>
    </source>
</evidence>
<gene>
    <name evidence="1" type="ORF">DW888_08110</name>
</gene>
<accession>A0A413VQF2</accession>
<proteinExistence type="predicted"/>
<dbReference type="AlphaFoldDB" id="A0A413VQF2"/>
<reference evidence="1 2" key="1">
    <citation type="submission" date="2018-08" db="EMBL/GenBank/DDBJ databases">
        <title>A genome reference for cultivated species of the human gut microbiota.</title>
        <authorList>
            <person name="Zou Y."/>
            <person name="Xue W."/>
            <person name="Luo G."/>
        </authorList>
    </citation>
    <scope>NUCLEOTIDE SEQUENCE [LARGE SCALE GENOMIC DNA]</scope>
    <source>
        <strain evidence="1 2">AM40-30BH</strain>
    </source>
</reference>
<comment type="caution">
    <text evidence="1">The sequence shown here is derived from an EMBL/GenBank/DDBJ whole genome shotgun (WGS) entry which is preliminary data.</text>
</comment>
<dbReference type="EMBL" id="QSGO01000005">
    <property type="protein sequence ID" value="RHB35806.1"/>
    <property type="molecule type" value="Genomic_DNA"/>
</dbReference>
<organism evidence="1 2">
    <name type="scientific">Bacteroides nordii</name>
    <dbReference type="NCBI Taxonomy" id="291645"/>
    <lineage>
        <taxon>Bacteria</taxon>
        <taxon>Pseudomonadati</taxon>
        <taxon>Bacteroidota</taxon>
        <taxon>Bacteroidia</taxon>
        <taxon>Bacteroidales</taxon>
        <taxon>Bacteroidaceae</taxon>
        <taxon>Bacteroides</taxon>
    </lineage>
</organism>
<dbReference type="Pfam" id="PF12987">
    <property type="entry name" value="DUF3871"/>
    <property type="match status" value="1"/>
</dbReference>
<dbReference type="RefSeq" id="WP_122201284.1">
    <property type="nucleotide sequence ID" value="NZ_CABJFV010000005.1"/>
</dbReference>
<evidence type="ECO:0000313" key="1">
    <source>
        <dbReference type="EMBL" id="RHB35806.1"/>
    </source>
</evidence>
<dbReference type="Proteomes" id="UP000284379">
    <property type="component" value="Unassembled WGS sequence"/>
</dbReference>
<name>A0A413VQF2_9BACE</name>
<protein>
    <submittedName>
        <fullName evidence="1">DUF3871 family protein</fullName>
    </submittedName>
</protein>